<dbReference type="Pfam" id="PF00639">
    <property type="entry name" value="Rotamase"/>
    <property type="match status" value="1"/>
</dbReference>
<sequence length="359" mass="41581">MKHLTLLLISSLFAAITVCAQSDPNSWDVKYTNGIAAQVEDQIITLEELRREIAPLIPEIRSKARTRFEFDQYIAQVTREILQNLVDRVLIVRDFNEKGYQIPESYLVNEYDDYVIKEFNGDRSEFLEFLRIQGKSDLQFRAELKERIIVNFMRNEMTKSQTEVSPQKIRTYYEKNKNRFYEEAAVNVNMITLTPLAYESADLMRQQADAIVAQLDAGEDFAELAKQYSQDDKRSDGGAWGWINRDEMLPVLADTAFALEVDQHSQPIQQGDNLFIIEVIEKREEGIQELEKVRNEIELAITQQLARQAAERWLERIRKKAYIKYFLDEAAPRQNDNSPVEMKIGRPALEAEDAAAEPS</sequence>
<dbReference type="Gene3D" id="3.10.50.40">
    <property type="match status" value="1"/>
</dbReference>
<dbReference type="PANTHER" id="PTHR47245:SF2">
    <property type="entry name" value="PEPTIDYL-PROLYL CIS-TRANS ISOMERASE HP_0175-RELATED"/>
    <property type="match status" value="1"/>
</dbReference>
<dbReference type="Pfam" id="PF13624">
    <property type="entry name" value="SurA_N_3"/>
    <property type="match status" value="1"/>
</dbReference>
<evidence type="ECO:0000256" key="3">
    <source>
        <dbReference type="SAM" id="MobiDB-lite"/>
    </source>
</evidence>
<protein>
    <submittedName>
        <fullName evidence="6">Peptidylprolyl isomerase</fullName>
        <ecNumber evidence="6">5.2.1.8</ecNumber>
    </submittedName>
</protein>
<dbReference type="PANTHER" id="PTHR47245">
    <property type="entry name" value="PEPTIDYLPROLYL ISOMERASE"/>
    <property type="match status" value="1"/>
</dbReference>
<feature type="coiled-coil region" evidence="2">
    <location>
        <begin position="276"/>
        <end position="307"/>
    </location>
</feature>
<dbReference type="GO" id="GO:0003755">
    <property type="term" value="F:peptidyl-prolyl cis-trans isomerase activity"/>
    <property type="evidence" value="ECO:0007669"/>
    <property type="project" value="UniProtKB-KW"/>
</dbReference>
<dbReference type="EMBL" id="CP136920">
    <property type="protein sequence ID" value="WOO40943.1"/>
    <property type="molecule type" value="Genomic_DNA"/>
</dbReference>
<dbReference type="InterPro" id="IPR050245">
    <property type="entry name" value="PrsA_foldase"/>
</dbReference>
<evidence type="ECO:0000313" key="6">
    <source>
        <dbReference type="EMBL" id="WOO40943.1"/>
    </source>
</evidence>
<keyword evidence="7" id="KW-1185">Reference proteome</keyword>
<gene>
    <name evidence="6" type="ORF">RZN69_20170</name>
</gene>
<feature type="domain" description="PpiC" evidence="5">
    <location>
        <begin position="183"/>
        <end position="281"/>
    </location>
</feature>
<dbReference type="SUPFAM" id="SSF54534">
    <property type="entry name" value="FKBP-like"/>
    <property type="match status" value="1"/>
</dbReference>
<dbReference type="InterPro" id="IPR046357">
    <property type="entry name" value="PPIase_dom_sf"/>
</dbReference>
<evidence type="ECO:0000313" key="7">
    <source>
        <dbReference type="Proteomes" id="UP001304300"/>
    </source>
</evidence>
<keyword evidence="4" id="KW-0732">Signal</keyword>
<dbReference type="AlphaFoldDB" id="A0AAQ3QR46"/>
<keyword evidence="1 6" id="KW-0413">Isomerase</keyword>
<name>A0AAQ3QR46_9BACT</name>
<proteinExistence type="predicted"/>
<evidence type="ECO:0000259" key="5">
    <source>
        <dbReference type="PROSITE" id="PS50198"/>
    </source>
</evidence>
<keyword evidence="1" id="KW-0697">Rotamase</keyword>
<feature type="chain" id="PRO_5042820749" evidence="4">
    <location>
        <begin position="21"/>
        <end position="359"/>
    </location>
</feature>
<dbReference type="EC" id="5.2.1.8" evidence="6"/>
<feature type="compositionally biased region" description="Acidic residues" evidence="3">
    <location>
        <begin position="350"/>
        <end position="359"/>
    </location>
</feature>
<feature type="region of interest" description="Disordered" evidence="3">
    <location>
        <begin position="333"/>
        <end position="359"/>
    </location>
</feature>
<evidence type="ECO:0000256" key="2">
    <source>
        <dbReference type="SAM" id="Coils"/>
    </source>
</evidence>
<dbReference type="InterPro" id="IPR000297">
    <property type="entry name" value="PPIase_PpiC"/>
</dbReference>
<dbReference type="Proteomes" id="UP001304300">
    <property type="component" value="Chromosome"/>
</dbReference>
<reference evidence="6 7" key="1">
    <citation type="submission" date="2023-10" db="EMBL/GenBank/DDBJ databases">
        <title>Rubellicoccus peritrichatus gen. nov., sp. nov., isolated from an algae of coral reef tank.</title>
        <authorList>
            <person name="Luo J."/>
        </authorList>
    </citation>
    <scope>NUCLEOTIDE SEQUENCE [LARGE SCALE GENOMIC DNA]</scope>
    <source>
        <strain evidence="6 7">CR14</strain>
    </source>
</reference>
<dbReference type="KEGG" id="puo:RZN69_20170"/>
<dbReference type="Gene3D" id="1.10.4030.10">
    <property type="entry name" value="Porin chaperone SurA, peptide-binding domain"/>
    <property type="match status" value="1"/>
</dbReference>
<evidence type="ECO:0000256" key="4">
    <source>
        <dbReference type="SAM" id="SignalP"/>
    </source>
</evidence>
<dbReference type="InterPro" id="IPR027304">
    <property type="entry name" value="Trigger_fact/SurA_dom_sf"/>
</dbReference>
<organism evidence="6 7">
    <name type="scientific">Rubellicoccus peritrichatus</name>
    <dbReference type="NCBI Taxonomy" id="3080537"/>
    <lineage>
        <taxon>Bacteria</taxon>
        <taxon>Pseudomonadati</taxon>
        <taxon>Verrucomicrobiota</taxon>
        <taxon>Opitutia</taxon>
        <taxon>Puniceicoccales</taxon>
        <taxon>Cerasicoccaceae</taxon>
        <taxon>Rubellicoccus</taxon>
    </lineage>
</organism>
<accession>A0AAQ3QR46</accession>
<dbReference type="RefSeq" id="WP_317833210.1">
    <property type="nucleotide sequence ID" value="NZ_CP136920.1"/>
</dbReference>
<dbReference type="PROSITE" id="PS50198">
    <property type="entry name" value="PPIC_PPIASE_2"/>
    <property type="match status" value="1"/>
</dbReference>
<feature type="signal peptide" evidence="4">
    <location>
        <begin position="1"/>
        <end position="20"/>
    </location>
</feature>
<keyword evidence="2" id="KW-0175">Coiled coil</keyword>
<evidence type="ECO:0000256" key="1">
    <source>
        <dbReference type="PROSITE-ProRule" id="PRU00278"/>
    </source>
</evidence>
<dbReference type="SUPFAM" id="SSF109998">
    <property type="entry name" value="Triger factor/SurA peptide-binding domain-like"/>
    <property type="match status" value="1"/>
</dbReference>